<dbReference type="PANTHER" id="PTHR12898">
    <property type="entry name" value="MEDIATOR OF RNA POLYMERASE II TRANSCRIPTION SUBUNIT 24"/>
    <property type="match status" value="1"/>
</dbReference>
<dbReference type="InterPro" id="IPR021429">
    <property type="entry name" value="Mediator_Med24"/>
</dbReference>
<evidence type="ECO:0000256" key="3">
    <source>
        <dbReference type="ARBA" id="ARBA00019693"/>
    </source>
</evidence>
<gene>
    <name evidence="9" type="ORF">GSONMT00078321001</name>
</gene>
<evidence type="ECO:0000256" key="4">
    <source>
        <dbReference type="ARBA" id="ARBA00023015"/>
    </source>
</evidence>
<accession>A0A060VV27</accession>
<dbReference type="GO" id="GO:0060261">
    <property type="term" value="P:positive regulation of transcription initiation by RNA polymerase II"/>
    <property type="evidence" value="ECO:0007669"/>
    <property type="project" value="TreeGrafter"/>
</dbReference>
<dbReference type="PaxDb" id="8022-A0A060VV27"/>
<evidence type="ECO:0000313" key="9">
    <source>
        <dbReference type="EMBL" id="CDQ58681.1"/>
    </source>
</evidence>
<reference evidence="9" key="1">
    <citation type="journal article" date="2014" name="Nat. Commun.">
        <title>The rainbow trout genome provides novel insights into evolution after whole-genome duplication in vertebrates.</title>
        <authorList>
            <person name="Berthelot C."/>
            <person name="Brunet F."/>
            <person name="Chalopin D."/>
            <person name="Juanchich A."/>
            <person name="Bernard M."/>
            <person name="Noel B."/>
            <person name="Bento P."/>
            <person name="Da Silva C."/>
            <person name="Labadie K."/>
            <person name="Alberti A."/>
            <person name="Aury J.M."/>
            <person name="Louis A."/>
            <person name="Dehais P."/>
            <person name="Bardou P."/>
            <person name="Montfort J."/>
            <person name="Klopp C."/>
            <person name="Cabau C."/>
            <person name="Gaspin C."/>
            <person name="Thorgaard G.H."/>
            <person name="Boussaha M."/>
            <person name="Quillet E."/>
            <person name="Guyomard R."/>
            <person name="Galiana D."/>
            <person name="Bobe J."/>
            <person name="Volff J.N."/>
            <person name="Genet C."/>
            <person name="Wincker P."/>
            <person name="Jaillon O."/>
            <person name="Roest Crollius H."/>
            <person name="Guiguen Y."/>
        </authorList>
    </citation>
    <scope>NUCLEOTIDE SEQUENCE [LARGE SCALE GENOMIC DNA]</scope>
</reference>
<dbReference type="AlphaFoldDB" id="A0A060VV27"/>
<protein>
    <recommendedName>
        <fullName evidence="3">Mediator of RNA polymerase II transcription subunit 24</fullName>
    </recommendedName>
    <alternativeName>
        <fullName evidence="8">Mediator complex subunit 24</fullName>
    </alternativeName>
</protein>
<evidence type="ECO:0000256" key="1">
    <source>
        <dbReference type="ARBA" id="ARBA00004123"/>
    </source>
</evidence>
<name>A0A060VV27_ONCMY</name>
<keyword evidence="7" id="KW-0539">Nucleus</keyword>
<evidence type="ECO:0000256" key="8">
    <source>
        <dbReference type="ARBA" id="ARBA00031960"/>
    </source>
</evidence>
<keyword evidence="6" id="KW-0804">Transcription</keyword>
<evidence type="ECO:0000256" key="5">
    <source>
        <dbReference type="ARBA" id="ARBA00023159"/>
    </source>
</evidence>
<dbReference type="GO" id="GO:0016592">
    <property type="term" value="C:mediator complex"/>
    <property type="evidence" value="ECO:0007669"/>
    <property type="project" value="InterPro"/>
</dbReference>
<dbReference type="Proteomes" id="UP000193380">
    <property type="component" value="Unassembled WGS sequence"/>
</dbReference>
<dbReference type="Pfam" id="PF11277">
    <property type="entry name" value="Med24_N"/>
    <property type="match status" value="1"/>
</dbReference>
<dbReference type="GO" id="GO:0003712">
    <property type="term" value="F:transcription coregulator activity"/>
    <property type="evidence" value="ECO:0007669"/>
    <property type="project" value="TreeGrafter"/>
</dbReference>
<comment type="similarity">
    <text evidence="2">Belongs to the Mediator complex subunit 24 family.</text>
</comment>
<evidence type="ECO:0000256" key="7">
    <source>
        <dbReference type="ARBA" id="ARBA00023242"/>
    </source>
</evidence>
<organism evidence="9 10">
    <name type="scientific">Oncorhynchus mykiss</name>
    <name type="common">Rainbow trout</name>
    <name type="synonym">Salmo gairdneri</name>
    <dbReference type="NCBI Taxonomy" id="8022"/>
    <lineage>
        <taxon>Eukaryota</taxon>
        <taxon>Metazoa</taxon>
        <taxon>Chordata</taxon>
        <taxon>Craniata</taxon>
        <taxon>Vertebrata</taxon>
        <taxon>Euteleostomi</taxon>
        <taxon>Actinopterygii</taxon>
        <taxon>Neopterygii</taxon>
        <taxon>Teleostei</taxon>
        <taxon>Protacanthopterygii</taxon>
        <taxon>Salmoniformes</taxon>
        <taxon>Salmonidae</taxon>
        <taxon>Salmoninae</taxon>
        <taxon>Oncorhynchus</taxon>
    </lineage>
</organism>
<keyword evidence="5" id="KW-0010">Activator</keyword>
<proteinExistence type="inferred from homology"/>
<evidence type="ECO:0000313" key="10">
    <source>
        <dbReference type="Proteomes" id="UP000193380"/>
    </source>
</evidence>
<sequence>MVPVQQGSPSERLLSSNEEEPVVLSSLGDRSMSTSLSASQLHTVNMRDPLNHVLANLFLLISSVLGSKTAGPHIQFVQSFMKECVECLEQGSCGSILQFHAFHHGEWERGELTVGEMNCGSLGEGEYAHDHHCS</sequence>
<dbReference type="PANTHER" id="PTHR12898:SF1">
    <property type="entry name" value="MEDIATOR OF RNA POLYMERASE II TRANSCRIPTION SUBUNIT 24"/>
    <property type="match status" value="1"/>
</dbReference>
<keyword evidence="4" id="KW-0805">Transcription regulation</keyword>
<evidence type="ECO:0000256" key="2">
    <source>
        <dbReference type="ARBA" id="ARBA00007864"/>
    </source>
</evidence>
<evidence type="ECO:0000256" key="6">
    <source>
        <dbReference type="ARBA" id="ARBA00023163"/>
    </source>
</evidence>
<dbReference type="EMBL" id="FR904310">
    <property type="protein sequence ID" value="CDQ58681.1"/>
    <property type="molecule type" value="Genomic_DNA"/>
</dbReference>
<reference evidence="9" key="2">
    <citation type="submission" date="2014-03" db="EMBL/GenBank/DDBJ databases">
        <authorList>
            <person name="Genoscope - CEA"/>
        </authorList>
    </citation>
    <scope>NUCLEOTIDE SEQUENCE</scope>
</reference>
<comment type="subcellular location">
    <subcellularLocation>
        <location evidence="1">Nucleus</location>
    </subcellularLocation>
</comment>
<dbReference type="STRING" id="8022.A0A060VV27"/>